<gene>
    <name evidence="8 10" type="primary">bioC</name>
    <name evidence="10" type="ORF">FHP91_14145</name>
</gene>
<dbReference type="PANTHER" id="PTHR13090">
    <property type="entry name" value="ARGININE-HYDROXYLASE NDUFAF5, MITOCHONDRIAL"/>
    <property type="match status" value="1"/>
</dbReference>
<dbReference type="NCBIfam" id="TIGR02072">
    <property type="entry name" value="BioC"/>
    <property type="match status" value="1"/>
</dbReference>
<evidence type="ECO:0000259" key="9">
    <source>
        <dbReference type="Pfam" id="PF08241"/>
    </source>
</evidence>
<dbReference type="GO" id="GO:0008757">
    <property type="term" value="F:S-adenosylmethionine-dependent methyltransferase activity"/>
    <property type="evidence" value="ECO:0007669"/>
    <property type="project" value="InterPro"/>
</dbReference>
<dbReference type="RefSeq" id="WP_144310205.1">
    <property type="nucleotide sequence ID" value="NZ_VMNK01000014.1"/>
</dbReference>
<dbReference type="SUPFAM" id="SSF53335">
    <property type="entry name" value="S-adenosyl-L-methionine-dependent methyltransferases"/>
    <property type="match status" value="1"/>
</dbReference>
<organism evidence="10 11">
    <name type="scientific">Denitromonas halophila</name>
    <dbReference type="NCBI Taxonomy" id="1629404"/>
    <lineage>
        <taxon>Bacteria</taxon>
        <taxon>Pseudomonadati</taxon>
        <taxon>Pseudomonadota</taxon>
        <taxon>Betaproteobacteria</taxon>
        <taxon>Rhodocyclales</taxon>
        <taxon>Zoogloeaceae</taxon>
        <taxon>Denitromonas</taxon>
    </lineage>
</organism>
<keyword evidence="11" id="KW-1185">Reference proteome</keyword>
<sequence length="261" mass="28536">MTERKRHVRAAFDRAAPTYDAAAAVQRDICAQLLALAKAHSPQGPVGRLLDAGCGTGTGATELIDWLKPANTLALDFAPGMLARHPCHPRQHRVCGDLESLPLASESIDVVWSSLAVQWCNPGRTLAELGRVLKPGGPAWITTLGPDTLWELRDAFRGIDDAEHVIGFHPIDTWRQSAIQAGFQICATRQSPTAATADSLRQLLKDIKAIGAHQVGSGRRRKPLGKSAWRQLERTYEQHRRADARLPATYDVILLALQRTA</sequence>
<evidence type="ECO:0000256" key="7">
    <source>
        <dbReference type="ARBA" id="ARBA00022756"/>
    </source>
</evidence>
<dbReference type="GO" id="GO:0010340">
    <property type="term" value="F:carboxyl-O-methyltransferase activity"/>
    <property type="evidence" value="ECO:0007669"/>
    <property type="project" value="UniProtKB-UniRule"/>
</dbReference>
<dbReference type="InterPro" id="IPR050602">
    <property type="entry name" value="Malonyl-ACP_OMT"/>
</dbReference>
<dbReference type="CDD" id="cd02440">
    <property type="entry name" value="AdoMet_MTases"/>
    <property type="match status" value="1"/>
</dbReference>
<reference evidence="10 11" key="1">
    <citation type="submission" date="2019-07" db="EMBL/GenBank/DDBJ databases">
        <title>The pathways for chlorine oxyanion respiration interact through the shared metabolite chlorate.</title>
        <authorList>
            <person name="Barnum T.P."/>
            <person name="Cheng Y."/>
            <person name="Hill K.A."/>
            <person name="Lucas L.N."/>
            <person name="Carlson H.K."/>
            <person name="Coates J.D."/>
        </authorList>
    </citation>
    <scope>NUCLEOTIDE SEQUENCE [LARGE SCALE GENOMIC DNA]</scope>
    <source>
        <strain evidence="10 11">SFB-3</strain>
    </source>
</reference>
<dbReference type="OrthoDB" id="9760689at2"/>
<accession>A0A557QM07</accession>
<dbReference type="Proteomes" id="UP000319502">
    <property type="component" value="Unassembled WGS sequence"/>
</dbReference>
<protein>
    <recommendedName>
        <fullName evidence="3 8">Malonyl-[acyl-carrier protein] O-methyltransferase</fullName>
        <shortName evidence="8">Malonyl-ACP O-methyltransferase</shortName>
        <ecNumber evidence="3 8">2.1.1.197</ecNumber>
    </recommendedName>
    <alternativeName>
        <fullName evidence="8">Biotin synthesis protein BioC</fullName>
    </alternativeName>
</protein>
<keyword evidence="4 8" id="KW-0489">Methyltransferase</keyword>
<comment type="pathway">
    <text evidence="2 8">Cofactor biosynthesis; biotin biosynthesis.</text>
</comment>
<keyword evidence="5 8" id="KW-0808">Transferase</keyword>
<evidence type="ECO:0000256" key="6">
    <source>
        <dbReference type="ARBA" id="ARBA00022691"/>
    </source>
</evidence>
<keyword evidence="6 8" id="KW-0949">S-adenosyl-L-methionine</keyword>
<proteinExistence type="inferred from homology"/>
<dbReference type="GO" id="GO:0032259">
    <property type="term" value="P:methylation"/>
    <property type="evidence" value="ECO:0007669"/>
    <property type="project" value="UniProtKB-KW"/>
</dbReference>
<dbReference type="AlphaFoldDB" id="A0A557QM07"/>
<evidence type="ECO:0000256" key="5">
    <source>
        <dbReference type="ARBA" id="ARBA00022679"/>
    </source>
</evidence>
<evidence type="ECO:0000256" key="1">
    <source>
        <dbReference type="ARBA" id="ARBA00000852"/>
    </source>
</evidence>
<name>A0A557QM07_9RHOO</name>
<dbReference type="Gene3D" id="3.40.50.150">
    <property type="entry name" value="Vaccinia Virus protein VP39"/>
    <property type="match status" value="1"/>
</dbReference>
<dbReference type="PANTHER" id="PTHR13090:SF1">
    <property type="entry name" value="ARGININE-HYDROXYLASE NDUFAF5, MITOCHONDRIAL"/>
    <property type="match status" value="1"/>
</dbReference>
<dbReference type="EMBL" id="VMNK01000014">
    <property type="protein sequence ID" value="TVO53924.1"/>
    <property type="molecule type" value="Genomic_DNA"/>
</dbReference>
<evidence type="ECO:0000256" key="8">
    <source>
        <dbReference type="HAMAP-Rule" id="MF_00835"/>
    </source>
</evidence>
<feature type="domain" description="Methyltransferase type 11" evidence="9">
    <location>
        <begin position="50"/>
        <end position="139"/>
    </location>
</feature>
<dbReference type="InterPro" id="IPR029063">
    <property type="entry name" value="SAM-dependent_MTases_sf"/>
</dbReference>
<dbReference type="InterPro" id="IPR013216">
    <property type="entry name" value="Methyltransf_11"/>
</dbReference>
<dbReference type="EC" id="2.1.1.197" evidence="3 8"/>
<dbReference type="UniPathway" id="UPA00078"/>
<comment type="caution">
    <text evidence="10">The sequence shown here is derived from an EMBL/GenBank/DDBJ whole genome shotgun (WGS) entry which is preliminary data.</text>
</comment>
<dbReference type="HAMAP" id="MF_00835">
    <property type="entry name" value="BioC"/>
    <property type="match status" value="1"/>
</dbReference>
<dbReference type="GO" id="GO:0102130">
    <property type="term" value="F:malonyl-CoA methyltransferase activity"/>
    <property type="evidence" value="ECO:0007669"/>
    <property type="project" value="UniProtKB-EC"/>
</dbReference>
<keyword evidence="7 8" id="KW-0093">Biotin biosynthesis</keyword>
<evidence type="ECO:0000256" key="4">
    <source>
        <dbReference type="ARBA" id="ARBA00022603"/>
    </source>
</evidence>
<evidence type="ECO:0000256" key="3">
    <source>
        <dbReference type="ARBA" id="ARBA00012327"/>
    </source>
</evidence>
<dbReference type="GO" id="GO:0009102">
    <property type="term" value="P:biotin biosynthetic process"/>
    <property type="evidence" value="ECO:0007669"/>
    <property type="project" value="UniProtKB-UniRule"/>
</dbReference>
<evidence type="ECO:0000313" key="10">
    <source>
        <dbReference type="EMBL" id="TVO53924.1"/>
    </source>
</evidence>
<evidence type="ECO:0000256" key="2">
    <source>
        <dbReference type="ARBA" id="ARBA00004746"/>
    </source>
</evidence>
<dbReference type="Pfam" id="PF08241">
    <property type="entry name" value="Methyltransf_11"/>
    <property type="match status" value="1"/>
</dbReference>
<comment type="catalytic activity">
    <reaction evidence="1 8">
        <text>malonyl-[ACP] + S-adenosyl-L-methionine = malonyl-[ACP] methyl ester + S-adenosyl-L-homocysteine</text>
        <dbReference type="Rhea" id="RHEA:17105"/>
        <dbReference type="Rhea" id="RHEA-COMP:9623"/>
        <dbReference type="Rhea" id="RHEA-COMP:9954"/>
        <dbReference type="ChEBI" id="CHEBI:57856"/>
        <dbReference type="ChEBI" id="CHEBI:59789"/>
        <dbReference type="ChEBI" id="CHEBI:78449"/>
        <dbReference type="ChEBI" id="CHEBI:78845"/>
        <dbReference type="EC" id="2.1.1.197"/>
    </reaction>
</comment>
<comment type="function">
    <text evidence="8">Converts the free carboxyl group of a malonyl-thioester to its methyl ester by transfer of a methyl group from S-adenosyl-L-methionine (SAM). It allows to synthesize pimeloyl-ACP via the fatty acid synthetic pathway.</text>
</comment>
<dbReference type="InterPro" id="IPR011814">
    <property type="entry name" value="BioC"/>
</dbReference>
<evidence type="ECO:0000313" key="11">
    <source>
        <dbReference type="Proteomes" id="UP000319502"/>
    </source>
</evidence>
<comment type="similarity">
    <text evidence="8">Belongs to the methyltransferase superfamily.</text>
</comment>